<name>A0A0A9GX65_ARUDO</name>
<dbReference type="EMBL" id="GBRH01172703">
    <property type="protein sequence ID" value="JAE25193.1"/>
    <property type="molecule type" value="Transcribed_RNA"/>
</dbReference>
<sequence>MMLGCRSERWLMISLATFSSIFWPRGMYFMATSSLVSLFRISRATPKLPAPMSLSSSYFSMAAELREDRDSCLIDREAWKLRWGEE</sequence>
<protein>
    <submittedName>
        <fullName evidence="1">SAPK7</fullName>
    </submittedName>
</protein>
<proteinExistence type="predicted"/>
<reference evidence="1" key="1">
    <citation type="submission" date="2014-09" db="EMBL/GenBank/DDBJ databases">
        <authorList>
            <person name="Magalhaes I.L.F."/>
            <person name="Oliveira U."/>
            <person name="Santos F.R."/>
            <person name="Vidigal T.H.D.A."/>
            <person name="Brescovit A.D."/>
            <person name="Santos A.J."/>
        </authorList>
    </citation>
    <scope>NUCLEOTIDE SEQUENCE</scope>
    <source>
        <tissue evidence="1">Shoot tissue taken approximately 20 cm above the soil surface</tissue>
    </source>
</reference>
<accession>A0A0A9GX65</accession>
<organism evidence="1">
    <name type="scientific">Arundo donax</name>
    <name type="common">Giant reed</name>
    <name type="synonym">Donax arundinaceus</name>
    <dbReference type="NCBI Taxonomy" id="35708"/>
    <lineage>
        <taxon>Eukaryota</taxon>
        <taxon>Viridiplantae</taxon>
        <taxon>Streptophyta</taxon>
        <taxon>Embryophyta</taxon>
        <taxon>Tracheophyta</taxon>
        <taxon>Spermatophyta</taxon>
        <taxon>Magnoliopsida</taxon>
        <taxon>Liliopsida</taxon>
        <taxon>Poales</taxon>
        <taxon>Poaceae</taxon>
        <taxon>PACMAD clade</taxon>
        <taxon>Arundinoideae</taxon>
        <taxon>Arundineae</taxon>
        <taxon>Arundo</taxon>
    </lineage>
</organism>
<reference evidence="1" key="2">
    <citation type="journal article" date="2015" name="Data Brief">
        <title>Shoot transcriptome of the giant reed, Arundo donax.</title>
        <authorList>
            <person name="Barrero R.A."/>
            <person name="Guerrero F.D."/>
            <person name="Moolhuijzen P."/>
            <person name="Goolsby J.A."/>
            <person name="Tidwell J."/>
            <person name="Bellgard S.E."/>
            <person name="Bellgard M.I."/>
        </authorList>
    </citation>
    <scope>NUCLEOTIDE SEQUENCE</scope>
    <source>
        <tissue evidence="1">Shoot tissue taken approximately 20 cm above the soil surface</tissue>
    </source>
</reference>
<dbReference type="AlphaFoldDB" id="A0A0A9GX65"/>
<evidence type="ECO:0000313" key="1">
    <source>
        <dbReference type="EMBL" id="JAE25193.1"/>
    </source>
</evidence>